<keyword evidence="3" id="KW-1185">Reference proteome</keyword>
<dbReference type="PROSITE" id="PS51257">
    <property type="entry name" value="PROKAR_LIPOPROTEIN"/>
    <property type="match status" value="1"/>
</dbReference>
<dbReference type="Proteomes" id="UP001597061">
    <property type="component" value="Unassembled WGS sequence"/>
</dbReference>
<dbReference type="EMBL" id="JBHTJI010000042">
    <property type="protein sequence ID" value="MFD0991243.1"/>
    <property type="molecule type" value="Genomic_DNA"/>
</dbReference>
<protein>
    <submittedName>
        <fullName evidence="2">BNR repeat-containing protein</fullName>
    </submittedName>
</protein>
<keyword evidence="1" id="KW-0812">Transmembrane</keyword>
<keyword evidence="1" id="KW-1133">Transmembrane helix</keyword>
<keyword evidence="1" id="KW-0472">Membrane</keyword>
<sequence length="445" mass="50439">MTNGKLILMLKNYIPLVIIIIFFSLTACNKNISSSYIGQGWSSNSVNAVKFRKHALTTFGNTQFVGYYNEFGYLVLGKRKLNSKTWTTHVTTFKGNVKDAHNSISLAVDGNGYLHVSWDHHNTKLRYAKSIMPLGLELGEELIMTGKQEDKVTYPEFYNLPNGNVLFFYRSGESGRGNLVINSYDVASKKWTQLQSNLIDGENIRSAYWQACVDSKGTIHVSWVWRETWDVETNHDMCYARSNDGGKTWETSKGEKYLLPITLASAEYACKIPQKSNLINQTSISFDKNSNPYIATYWNENGLTQYQIVYLEAGNWKKVNTGFRNSTFNLGGGGTKKLPISRPDIFIDNINNKTVVSILFRDEERGNKVSLAYSSLNEISNWHVTDLSKLSVGDWEPNFDIALWNNKKKLHVFMQNVLQIDGEGIANQNASSVNVLEIKHLKKIN</sequence>
<feature type="transmembrane region" description="Helical" evidence="1">
    <location>
        <begin position="7"/>
        <end position="25"/>
    </location>
</feature>
<proteinExistence type="predicted"/>
<dbReference type="Pfam" id="PF15892">
    <property type="entry name" value="BNR_4"/>
    <property type="match status" value="1"/>
</dbReference>
<evidence type="ECO:0000256" key="1">
    <source>
        <dbReference type="SAM" id="Phobius"/>
    </source>
</evidence>
<accession>A0ABW3JL41</accession>
<gene>
    <name evidence="2" type="ORF">ACFQ1R_14140</name>
</gene>
<organism evidence="2 3">
    <name type="scientific">Mariniflexile jejuense</name>
    <dbReference type="NCBI Taxonomy" id="1173582"/>
    <lineage>
        <taxon>Bacteria</taxon>
        <taxon>Pseudomonadati</taxon>
        <taxon>Bacteroidota</taxon>
        <taxon>Flavobacteriia</taxon>
        <taxon>Flavobacteriales</taxon>
        <taxon>Flavobacteriaceae</taxon>
        <taxon>Mariniflexile</taxon>
    </lineage>
</organism>
<evidence type="ECO:0000313" key="2">
    <source>
        <dbReference type="EMBL" id="MFD0991243.1"/>
    </source>
</evidence>
<reference evidence="3" key="1">
    <citation type="journal article" date="2019" name="Int. J. Syst. Evol. Microbiol.">
        <title>The Global Catalogue of Microorganisms (GCM) 10K type strain sequencing project: providing services to taxonomists for standard genome sequencing and annotation.</title>
        <authorList>
            <consortium name="The Broad Institute Genomics Platform"/>
            <consortium name="The Broad Institute Genome Sequencing Center for Infectious Disease"/>
            <person name="Wu L."/>
            <person name="Ma J."/>
        </authorList>
    </citation>
    <scope>NUCLEOTIDE SEQUENCE [LARGE SCALE GENOMIC DNA]</scope>
    <source>
        <strain evidence="3">CCUG 62414</strain>
    </source>
</reference>
<name>A0ABW3JL41_9FLAO</name>
<evidence type="ECO:0000313" key="3">
    <source>
        <dbReference type="Proteomes" id="UP001597061"/>
    </source>
</evidence>
<dbReference type="InterPro" id="IPR036278">
    <property type="entry name" value="Sialidase_sf"/>
</dbReference>
<comment type="caution">
    <text evidence="2">The sequence shown here is derived from an EMBL/GenBank/DDBJ whole genome shotgun (WGS) entry which is preliminary data.</text>
</comment>
<dbReference type="SUPFAM" id="SSF50939">
    <property type="entry name" value="Sialidases"/>
    <property type="match status" value="1"/>
</dbReference>
<dbReference type="RefSeq" id="WP_379926925.1">
    <property type="nucleotide sequence ID" value="NZ_JBHTJI010000042.1"/>
</dbReference>